<dbReference type="EMBL" id="AP022581">
    <property type="protein sequence ID" value="BBX99041.1"/>
    <property type="molecule type" value="Genomic_DNA"/>
</dbReference>
<dbReference type="STRING" id="169765.AWC15_08255"/>
<proteinExistence type="inferred from homology"/>
<evidence type="ECO:0000313" key="4">
    <source>
        <dbReference type="Proteomes" id="UP000466396"/>
    </source>
</evidence>
<dbReference type="Proteomes" id="UP000466396">
    <property type="component" value="Chromosome"/>
</dbReference>
<protein>
    <submittedName>
        <fullName evidence="3">PPE family protein</fullName>
    </submittedName>
</protein>
<dbReference type="SUPFAM" id="SSF140459">
    <property type="entry name" value="PE/PPE dimer-like"/>
    <property type="match status" value="1"/>
</dbReference>
<keyword evidence="4" id="KW-1185">Reference proteome</keyword>
<feature type="domain" description="PPE" evidence="2">
    <location>
        <begin position="6"/>
        <end position="166"/>
    </location>
</feature>
<sequence>MPDPGWAARTPEANDLLLKAGTGVATHVANQTAWTTLGATHHASGIASAINTAATAASWLGVGSAASALNVTMLNASLHGLVGWVDVKPAVVSAAIAAFETANAAMRPAPECMENRDEWTADNIANPSVLWTLTPRIVSLDVEYFGVMWPNNSAVGATYGGILAALSESLAIPPPVATMGASPAAPAQAASAIGQAAAETAAGDGMRSAYQGVQAGTTGAGQSTSAGENVGNQIGTFMQPVQSMMGAVPQALQAPSGLMQAPMSAMQPLQSMMGMFANPGALGMGAAAPGASAASASGGISAAAAEASVGAGGGGASLGGAGVPATSFTRPVSAFESGTSGRPVGLRPSGALGAEALRAPTTSIGGAPVGGMPVGHAVGGHRGSHGKSEQPTTVRVVDDRR</sequence>
<dbReference type="AlphaFoldDB" id="A0A1X1XNP8"/>
<dbReference type="InterPro" id="IPR038332">
    <property type="entry name" value="PPE_sf"/>
</dbReference>
<organism evidence="3 4">
    <name type="scientific">Mycobacterium lacus</name>
    <dbReference type="NCBI Taxonomy" id="169765"/>
    <lineage>
        <taxon>Bacteria</taxon>
        <taxon>Bacillati</taxon>
        <taxon>Actinomycetota</taxon>
        <taxon>Actinomycetes</taxon>
        <taxon>Mycobacteriales</taxon>
        <taxon>Mycobacteriaceae</taxon>
        <taxon>Mycobacterium</taxon>
    </lineage>
</organism>
<gene>
    <name evidence="3" type="primary">PPE69</name>
    <name evidence="3" type="ORF">MLAC_43350</name>
</gene>
<dbReference type="KEGG" id="mlj:MLAC_43350"/>
<dbReference type="InterPro" id="IPR000030">
    <property type="entry name" value="PPE_dom"/>
</dbReference>
<evidence type="ECO:0000259" key="2">
    <source>
        <dbReference type="Pfam" id="PF00823"/>
    </source>
</evidence>
<reference evidence="3 4" key="1">
    <citation type="journal article" date="2019" name="Emerg. Microbes Infect.">
        <title>Comprehensive subspecies identification of 175 nontuberculous mycobacteria species based on 7547 genomic profiles.</title>
        <authorList>
            <person name="Matsumoto Y."/>
            <person name="Kinjo T."/>
            <person name="Motooka D."/>
            <person name="Nabeya D."/>
            <person name="Jung N."/>
            <person name="Uechi K."/>
            <person name="Horii T."/>
            <person name="Iida T."/>
            <person name="Fujita J."/>
            <person name="Nakamura S."/>
        </authorList>
    </citation>
    <scope>NUCLEOTIDE SEQUENCE [LARGE SCALE GENOMIC DNA]</scope>
    <source>
        <strain evidence="3 4">JCM 15657</strain>
    </source>
</reference>
<dbReference type="Pfam" id="PF00823">
    <property type="entry name" value="PPE"/>
    <property type="match status" value="1"/>
</dbReference>
<dbReference type="OrthoDB" id="4721978at2"/>
<dbReference type="RefSeq" id="WP_085162656.1">
    <property type="nucleotide sequence ID" value="NZ_AP022581.1"/>
</dbReference>
<comment type="similarity">
    <text evidence="1">Belongs to the mycobacterial PPE family.</text>
</comment>
<evidence type="ECO:0000313" key="3">
    <source>
        <dbReference type="EMBL" id="BBX99041.1"/>
    </source>
</evidence>
<name>A0A1X1XNP8_9MYCO</name>
<evidence type="ECO:0000256" key="1">
    <source>
        <dbReference type="ARBA" id="ARBA00010652"/>
    </source>
</evidence>
<dbReference type="Gene3D" id="1.20.1260.20">
    <property type="entry name" value="PPE superfamily"/>
    <property type="match status" value="1"/>
</dbReference>
<accession>A0A1X1XNP8</accession>